<gene>
    <name evidence="7" type="ORF">K444DRAFT_695891</name>
</gene>
<dbReference type="SUPFAM" id="SSF50978">
    <property type="entry name" value="WD40 repeat-like"/>
    <property type="match status" value="1"/>
</dbReference>
<keyword evidence="8" id="KW-1185">Reference proteome</keyword>
<comment type="similarity">
    <text evidence="3">Belongs to the WD repeat MDV1/CAF4 family.</text>
</comment>
<feature type="repeat" description="WD" evidence="6">
    <location>
        <begin position="29"/>
        <end position="70"/>
    </location>
</feature>
<dbReference type="PANTHER" id="PTHR22847:SF637">
    <property type="entry name" value="WD REPEAT DOMAIN 5B"/>
    <property type="match status" value="1"/>
</dbReference>
<dbReference type="SMART" id="SM00320">
    <property type="entry name" value="WD40"/>
    <property type="match status" value="2"/>
</dbReference>
<evidence type="ECO:0000256" key="2">
    <source>
        <dbReference type="ARBA" id="ARBA00022737"/>
    </source>
</evidence>
<dbReference type="InterPro" id="IPR036322">
    <property type="entry name" value="WD40_repeat_dom_sf"/>
</dbReference>
<dbReference type="STRING" id="1095630.A0A2J6SXT1"/>
<accession>A0A2J6SXT1</accession>
<dbReference type="InterPro" id="IPR001680">
    <property type="entry name" value="WD40_rpt"/>
</dbReference>
<dbReference type="GO" id="GO:0005634">
    <property type="term" value="C:nucleus"/>
    <property type="evidence" value="ECO:0007669"/>
    <property type="project" value="TreeGrafter"/>
</dbReference>
<dbReference type="GeneID" id="36595969"/>
<dbReference type="RefSeq" id="XP_024732486.1">
    <property type="nucleotide sequence ID" value="XM_024887893.1"/>
</dbReference>
<dbReference type="Proteomes" id="UP000235371">
    <property type="component" value="Unassembled WGS sequence"/>
</dbReference>
<sequence length="117" mass="13335">RRRFGDYILDWIELKPKVQVYWNTVLQILEGHSAGVSSMAFSRDGKQVVSGSLNKTVRLWDAAMGKVQWTLEGHSAGVSSVAFSRDYKLLPTLRVSNYWVAEGEANILWLPSNYRFI</sequence>
<dbReference type="EMBL" id="KZ613855">
    <property type="protein sequence ID" value="PMD55582.1"/>
    <property type="molecule type" value="Genomic_DNA"/>
</dbReference>
<evidence type="ECO:0000256" key="5">
    <source>
        <dbReference type="ARBA" id="ARBA00043913"/>
    </source>
</evidence>
<feature type="non-terminal residue" evidence="7">
    <location>
        <position position="1"/>
    </location>
</feature>
<evidence type="ECO:0000313" key="7">
    <source>
        <dbReference type="EMBL" id="PMD55582.1"/>
    </source>
</evidence>
<dbReference type="GO" id="GO:1990234">
    <property type="term" value="C:transferase complex"/>
    <property type="evidence" value="ECO:0007669"/>
    <property type="project" value="UniProtKB-ARBA"/>
</dbReference>
<evidence type="ECO:0000256" key="6">
    <source>
        <dbReference type="PROSITE-ProRule" id="PRU00221"/>
    </source>
</evidence>
<evidence type="ECO:0000256" key="1">
    <source>
        <dbReference type="ARBA" id="ARBA00022574"/>
    </source>
</evidence>
<dbReference type="Gene3D" id="2.130.10.10">
    <property type="entry name" value="YVTN repeat-like/Quinoprotein amine dehydrogenase"/>
    <property type="match status" value="1"/>
</dbReference>
<reference evidence="7 8" key="1">
    <citation type="submission" date="2016-04" db="EMBL/GenBank/DDBJ databases">
        <title>A degradative enzymes factory behind the ericoid mycorrhizal symbiosis.</title>
        <authorList>
            <consortium name="DOE Joint Genome Institute"/>
            <person name="Martino E."/>
            <person name="Morin E."/>
            <person name="Grelet G."/>
            <person name="Kuo A."/>
            <person name="Kohler A."/>
            <person name="Daghino S."/>
            <person name="Barry K."/>
            <person name="Choi C."/>
            <person name="Cichocki N."/>
            <person name="Clum A."/>
            <person name="Copeland A."/>
            <person name="Hainaut M."/>
            <person name="Haridas S."/>
            <person name="Labutti K."/>
            <person name="Lindquist E."/>
            <person name="Lipzen A."/>
            <person name="Khouja H.-R."/>
            <person name="Murat C."/>
            <person name="Ohm R."/>
            <person name="Olson A."/>
            <person name="Spatafora J."/>
            <person name="Veneault-Fourrey C."/>
            <person name="Henrissat B."/>
            <person name="Grigoriev I."/>
            <person name="Martin F."/>
            <person name="Perotto S."/>
        </authorList>
    </citation>
    <scope>NUCLEOTIDE SEQUENCE [LARGE SCALE GENOMIC DNA]</scope>
    <source>
        <strain evidence="7 8">E</strain>
    </source>
</reference>
<dbReference type="AlphaFoldDB" id="A0A2J6SXT1"/>
<dbReference type="PROSITE" id="PS50294">
    <property type="entry name" value="WD_REPEATS_REGION"/>
    <property type="match status" value="1"/>
</dbReference>
<dbReference type="PROSITE" id="PS50082">
    <property type="entry name" value="WD_REPEATS_2"/>
    <property type="match status" value="1"/>
</dbReference>
<evidence type="ECO:0000256" key="4">
    <source>
        <dbReference type="ARBA" id="ARBA00039789"/>
    </source>
</evidence>
<evidence type="ECO:0000313" key="8">
    <source>
        <dbReference type="Proteomes" id="UP000235371"/>
    </source>
</evidence>
<proteinExistence type="inferred from homology"/>
<keyword evidence="2" id="KW-0677">Repeat</keyword>
<dbReference type="InterPro" id="IPR015943">
    <property type="entry name" value="WD40/YVTN_repeat-like_dom_sf"/>
</dbReference>
<organism evidence="7 8">
    <name type="scientific">Hyaloscypha bicolor E</name>
    <dbReference type="NCBI Taxonomy" id="1095630"/>
    <lineage>
        <taxon>Eukaryota</taxon>
        <taxon>Fungi</taxon>
        <taxon>Dikarya</taxon>
        <taxon>Ascomycota</taxon>
        <taxon>Pezizomycotina</taxon>
        <taxon>Leotiomycetes</taxon>
        <taxon>Helotiales</taxon>
        <taxon>Hyaloscyphaceae</taxon>
        <taxon>Hyaloscypha</taxon>
        <taxon>Hyaloscypha bicolor</taxon>
    </lineage>
</organism>
<dbReference type="OrthoDB" id="3783534at2759"/>
<dbReference type="InParanoid" id="A0A2J6SXT1"/>
<evidence type="ECO:0000256" key="3">
    <source>
        <dbReference type="ARBA" id="ARBA00038415"/>
    </source>
</evidence>
<name>A0A2J6SXT1_9HELO</name>
<comment type="function">
    <text evidence="5">Involved in mitochondrial fission. Acts as an adapter protein required to form mitochondrial fission complexes. Formation of these complexes is required to promote constriction and fission of the mitochondrial compartment at a late step in mitochondrial division.</text>
</comment>
<dbReference type="PANTHER" id="PTHR22847">
    <property type="entry name" value="WD40 REPEAT PROTEIN"/>
    <property type="match status" value="1"/>
</dbReference>
<protein>
    <recommendedName>
        <fullName evidence="4">Mitochondrial division protein 1</fullName>
    </recommendedName>
</protein>
<keyword evidence="1 6" id="KW-0853">WD repeat</keyword>
<dbReference type="Pfam" id="PF00400">
    <property type="entry name" value="WD40"/>
    <property type="match status" value="2"/>
</dbReference>